<keyword evidence="1" id="KW-0732">Signal</keyword>
<feature type="signal peptide" evidence="1">
    <location>
        <begin position="1"/>
        <end position="18"/>
    </location>
</feature>
<gene>
    <name evidence="2" type="ORF">LNV07_07145</name>
</gene>
<comment type="caution">
    <text evidence="2">The sequence shown here is derived from an EMBL/GenBank/DDBJ whole genome shotgun (WGS) entry which is preliminary data.</text>
</comment>
<proteinExistence type="predicted"/>
<reference evidence="2 3" key="1">
    <citation type="submission" date="2021-11" db="EMBL/GenBank/DDBJ databases">
        <authorList>
            <person name="Liang Q."/>
            <person name="Mou H."/>
            <person name="Liu Z."/>
        </authorList>
    </citation>
    <scope>NUCLEOTIDE SEQUENCE [LARGE SCALE GENOMIC DNA]</scope>
    <source>
        <strain evidence="2 3">CHU3</strain>
    </source>
</reference>
<dbReference type="Proteomes" id="UP001209701">
    <property type="component" value="Unassembled WGS sequence"/>
</dbReference>
<dbReference type="EMBL" id="JAJIRN010000003">
    <property type="protein sequence ID" value="MCV2367870.1"/>
    <property type="molecule type" value="Genomic_DNA"/>
</dbReference>
<dbReference type="RefSeq" id="WP_263570495.1">
    <property type="nucleotide sequence ID" value="NZ_JAJIRN010000003.1"/>
</dbReference>
<keyword evidence="3" id="KW-1185">Reference proteome</keyword>
<name>A0ABT2YCX6_9BURK</name>
<evidence type="ECO:0000313" key="3">
    <source>
        <dbReference type="Proteomes" id="UP001209701"/>
    </source>
</evidence>
<protein>
    <submittedName>
        <fullName evidence="2">Diheme cytochrome c</fullName>
    </submittedName>
</protein>
<feature type="chain" id="PRO_5047018892" evidence="1">
    <location>
        <begin position="19"/>
        <end position="153"/>
    </location>
</feature>
<organism evidence="2 3">
    <name type="scientific">Roseateles oligotrophus</name>
    <dbReference type="NCBI Taxonomy" id="1769250"/>
    <lineage>
        <taxon>Bacteria</taxon>
        <taxon>Pseudomonadati</taxon>
        <taxon>Pseudomonadota</taxon>
        <taxon>Betaproteobacteria</taxon>
        <taxon>Burkholderiales</taxon>
        <taxon>Sphaerotilaceae</taxon>
        <taxon>Roseateles</taxon>
    </lineage>
</organism>
<evidence type="ECO:0000313" key="2">
    <source>
        <dbReference type="EMBL" id="MCV2367870.1"/>
    </source>
</evidence>
<dbReference type="Pfam" id="PF09626">
    <property type="entry name" value="DHC"/>
    <property type="match status" value="1"/>
</dbReference>
<evidence type="ECO:0000256" key="1">
    <source>
        <dbReference type="SAM" id="SignalP"/>
    </source>
</evidence>
<dbReference type="InterPro" id="IPR018588">
    <property type="entry name" value="Dihaem_cytochrome-c"/>
</dbReference>
<sequence>MKTLLLFGLGLSLFAAQADDGHALRGVPLLPKYQQECAACHLAYPPGMLPVASWQRLMANLPKHFASDASLDSASVAELNRWLVANAGTYKRVGNEPPPADRISRSTWFIRKHDEVAAATWQRAGIKSAANCAACHPQAEQGDFNEHRVRIPK</sequence>
<accession>A0ABT2YCX6</accession>